<proteinExistence type="inferred from homology"/>
<dbReference type="PANTHER" id="PTHR11644">
    <property type="entry name" value="CYTIDINE DEAMINASE"/>
    <property type="match status" value="1"/>
</dbReference>
<evidence type="ECO:0000313" key="3">
    <source>
        <dbReference type="Proteomes" id="UP001500427"/>
    </source>
</evidence>
<dbReference type="SUPFAM" id="SSF53927">
    <property type="entry name" value="Cytidine deaminase-like"/>
    <property type="match status" value="1"/>
</dbReference>
<dbReference type="PROSITE" id="PS00903">
    <property type="entry name" value="CYT_DCMP_DEAMINASES_1"/>
    <property type="match status" value="1"/>
</dbReference>
<comment type="similarity">
    <text evidence="1">Belongs to the cytidine and deoxycytidylate deaminase family.</text>
</comment>
<dbReference type="CDD" id="cd01283">
    <property type="entry name" value="cytidine_deaminase"/>
    <property type="match status" value="1"/>
</dbReference>
<dbReference type="EMBL" id="BAABIW010000016">
    <property type="protein sequence ID" value="GAA5028335.1"/>
    <property type="molecule type" value="Genomic_DNA"/>
</dbReference>
<accession>A0ABP9JD41</accession>
<sequence length="146" mass="15143">MAAGNRTSLTDSGLISRAAGALNPQEVSAGFWVGDVGAAVEAEDGQVFTGACIGGHLSVCAELGAVSQLVASTAPTITRIVAVWRDPADGALHIIPPCGRCRELLRVISQRNLEATVILGPGHTTTLRDLLPVPGWHAERVDPETT</sequence>
<dbReference type="InterPro" id="IPR016192">
    <property type="entry name" value="APOBEC/CMP_deaminase_Zn-bd"/>
</dbReference>
<reference evidence="3" key="1">
    <citation type="journal article" date="2019" name="Int. J. Syst. Evol. Microbiol.">
        <title>The Global Catalogue of Microorganisms (GCM) 10K type strain sequencing project: providing services to taxonomists for standard genome sequencing and annotation.</title>
        <authorList>
            <consortium name="The Broad Institute Genomics Platform"/>
            <consortium name="The Broad Institute Genome Sequencing Center for Infectious Disease"/>
            <person name="Wu L."/>
            <person name="Ma J."/>
        </authorList>
    </citation>
    <scope>NUCLEOTIDE SEQUENCE [LARGE SCALE GENOMIC DNA]</scope>
    <source>
        <strain evidence="3">JCM 17687</strain>
    </source>
</reference>
<name>A0ABP9JD41_9MICO</name>
<organism evidence="2 3">
    <name type="scientific">Terrabacter aeriphilus</name>
    <dbReference type="NCBI Taxonomy" id="515662"/>
    <lineage>
        <taxon>Bacteria</taxon>
        <taxon>Bacillati</taxon>
        <taxon>Actinomycetota</taxon>
        <taxon>Actinomycetes</taxon>
        <taxon>Micrococcales</taxon>
        <taxon>Intrasporangiaceae</taxon>
        <taxon>Terrabacter</taxon>
    </lineage>
</organism>
<comment type="caution">
    <text evidence="2">The sequence shown here is derived from an EMBL/GenBank/DDBJ whole genome shotgun (WGS) entry which is preliminary data.</text>
</comment>
<evidence type="ECO:0000313" key="2">
    <source>
        <dbReference type="EMBL" id="GAA5028335.1"/>
    </source>
</evidence>
<dbReference type="PANTHER" id="PTHR11644:SF2">
    <property type="entry name" value="CYTIDINE DEAMINASE"/>
    <property type="match status" value="1"/>
</dbReference>
<dbReference type="InterPro" id="IPR016193">
    <property type="entry name" value="Cytidine_deaminase-like"/>
</dbReference>
<dbReference type="Proteomes" id="UP001500427">
    <property type="component" value="Unassembled WGS sequence"/>
</dbReference>
<dbReference type="Gene3D" id="3.40.140.10">
    <property type="entry name" value="Cytidine Deaminase, domain 2"/>
    <property type="match status" value="1"/>
</dbReference>
<protein>
    <submittedName>
        <fullName evidence="2">Cytidine deaminase</fullName>
    </submittedName>
</protein>
<evidence type="ECO:0000256" key="1">
    <source>
        <dbReference type="ARBA" id="ARBA00006576"/>
    </source>
</evidence>
<keyword evidence="3" id="KW-1185">Reference proteome</keyword>
<dbReference type="InterPro" id="IPR050202">
    <property type="entry name" value="Cyt/Deoxycyt_deaminase"/>
</dbReference>
<gene>
    <name evidence="2" type="ORF">GCM10023258_23750</name>
</gene>